<organism evidence="4 5">
    <name type="scientific">Dermatophagoides pteronyssinus</name>
    <name type="common">European house dust mite</name>
    <dbReference type="NCBI Taxonomy" id="6956"/>
    <lineage>
        <taxon>Eukaryota</taxon>
        <taxon>Metazoa</taxon>
        <taxon>Ecdysozoa</taxon>
        <taxon>Arthropoda</taxon>
        <taxon>Chelicerata</taxon>
        <taxon>Arachnida</taxon>
        <taxon>Acari</taxon>
        <taxon>Acariformes</taxon>
        <taxon>Sarcoptiformes</taxon>
        <taxon>Astigmata</taxon>
        <taxon>Psoroptidia</taxon>
        <taxon>Analgoidea</taxon>
        <taxon>Pyroglyphidae</taxon>
        <taxon>Dermatophagoidinae</taxon>
        <taxon>Dermatophagoides</taxon>
    </lineage>
</organism>
<feature type="compositionally biased region" description="Polar residues" evidence="1">
    <location>
        <begin position="3529"/>
        <end position="3544"/>
    </location>
</feature>
<dbReference type="InterPro" id="IPR056741">
    <property type="entry name" value="BLTP1_M"/>
</dbReference>
<dbReference type="Proteomes" id="UP000887458">
    <property type="component" value="Unassembled WGS sequence"/>
</dbReference>
<feature type="region of interest" description="Disordered" evidence="1">
    <location>
        <begin position="2710"/>
        <end position="2730"/>
    </location>
</feature>
<feature type="compositionally biased region" description="Low complexity" evidence="1">
    <location>
        <begin position="2325"/>
        <end position="2334"/>
    </location>
</feature>
<feature type="compositionally biased region" description="Basic and acidic residues" evidence="1">
    <location>
        <begin position="4480"/>
        <end position="4502"/>
    </location>
</feature>
<feature type="compositionally biased region" description="Polar residues" evidence="1">
    <location>
        <begin position="3856"/>
        <end position="3865"/>
    </location>
</feature>
<feature type="region of interest" description="Disordered" evidence="1">
    <location>
        <begin position="3228"/>
        <end position="3247"/>
    </location>
</feature>
<keyword evidence="2" id="KW-0812">Transmembrane</keyword>
<feature type="compositionally biased region" description="Polar residues" evidence="1">
    <location>
        <begin position="2305"/>
        <end position="2324"/>
    </location>
</feature>
<feature type="region of interest" description="Disordered" evidence="1">
    <location>
        <begin position="3847"/>
        <end position="3868"/>
    </location>
</feature>
<dbReference type="InterPro" id="IPR056742">
    <property type="entry name" value="BLTP1_C"/>
</dbReference>
<keyword evidence="5" id="KW-1185">Reference proteome</keyword>
<feature type="region of interest" description="Disordered" evidence="1">
    <location>
        <begin position="4477"/>
        <end position="4519"/>
    </location>
</feature>
<dbReference type="Pfam" id="PF25040">
    <property type="entry name" value="BLTP1_C"/>
    <property type="match status" value="4"/>
</dbReference>
<feature type="region of interest" description="Disordered" evidence="1">
    <location>
        <begin position="2305"/>
        <end position="2347"/>
    </location>
</feature>
<dbReference type="SMART" id="SM01220">
    <property type="entry name" value="FSA_C"/>
    <property type="match status" value="1"/>
</dbReference>
<keyword evidence="2" id="KW-1133">Transmembrane helix</keyword>
<feature type="domain" description="Bridge-like lipid transfer protein family member 1 C-terminal" evidence="3">
    <location>
        <begin position="3959"/>
        <end position="4604"/>
    </location>
</feature>
<evidence type="ECO:0000313" key="5">
    <source>
        <dbReference type="Proteomes" id="UP000887458"/>
    </source>
</evidence>
<feature type="region of interest" description="Disordered" evidence="1">
    <location>
        <begin position="1168"/>
        <end position="1242"/>
    </location>
</feature>
<evidence type="ECO:0000256" key="1">
    <source>
        <dbReference type="SAM" id="MobiDB-lite"/>
    </source>
</evidence>
<feature type="compositionally biased region" description="Polar residues" evidence="1">
    <location>
        <begin position="1168"/>
        <end position="1188"/>
    </location>
</feature>
<feature type="compositionally biased region" description="Low complexity" evidence="1">
    <location>
        <begin position="1228"/>
        <end position="1242"/>
    </location>
</feature>
<comment type="caution">
    <text evidence="4">The sequence shown here is derived from an EMBL/GenBank/DDBJ whole genome shotgun (WGS) entry which is preliminary data.</text>
</comment>
<name>A0ABQ8JDQ0_DERPT</name>
<dbReference type="InterPro" id="IPR047104">
    <property type="entry name" value="BLTP1_N"/>
</dbReference>
<evidence type="ECO:0000259" key="3">
    <source>
        <dbReference type="SMART" id="SM01220"/>
    </source>
</evidence>
<dbReference type="Pfam" id="PF25039">
    <property type="entry name" value="BLTP1_M"/>
    <property type="match status" value="1"/>
</dbReference>
<reference evidence="4 5" key="1">
    <citation type="journal article" date="2018" name="J. Allergy Clin. Immunol.">
        <title>High-quality assembly of Dermatophagoides pteronyssinus genome and transcriptome reveals a wide range of novel allergens.</title>
        <authorList>
            <person name="Liu X.Y."/>
            <person name="Yang K.Y."/>
            <person name="Wang M.Q."/>
            <person name="Kwok J.S."/>
            <person name="Zeng X."/>
            <person name="Yang Z."/>
            <person name="Xiao X.J."/>
            <person name="Lau C.P."/>
            <person name="Li Y."/>
            <person name="Huang Z.M."/>
            <person name="Ba J.G."/>
            <person name="Yim A.K."/>
            <person name="Ouyang C.Y."/>
            <person name="Ngai S.M."/>
            <person name="Chan T.F."/>
            <person name="Leung E.L."/>
            <person name="Liu L."/>
            <person name="Liu Z.G."/>
            <person name="Tsui S.K."/>
        </authorList>
    </citation>
    <scope>NUCLEOTIDE SEQUENCE [LARGE SCALE GENOMIC DNA]</scope>
    <source>
        <strain evidence="4">Derp</strain>
    </source>
</reference>
<sequence length="4618" mass="527802">MKTSEDKGKDIVNILLEQLSSNSTARSIVEPPQIEGSTFDDWLYFFIQNAFIFFVWILSMVWVCYVVFYNSRLTGFIITKIVNYLFIKNGYFKIGSFSFAAISGKIMFRDLIYINDDYSIRIQDGWMVFCYWIPYEYRDAKTEDLSNSDVRLLIYLDGLKTERYSDLEKLFNLPLKKFFETESTKEQVDDSATKKNEKETREKILKSMNQTRNELKQSIWRDLIPMIKIEISSGRFIFGNHLIPSTLSISFEDSQFHYTSQPAASQYDLLTHILKGKAENLQVMLIPSVKYNGSITDEPPRIMGDGFNVFRTNKIEIYYYQDVPGFVTQQDQDINETDNPVWGMVVKCGKGTDFSYGPWADRQRGYLYSFFFPSNYQLMAVDEKPKLGERRRFESFDIRLSTLHEAKIDILFAKNNETHALHINAMPGSYLEATIPWICNTDGYSTHILGQILHLDATTSLQFRPLIQKWLCKITACKATVNLIFAHKIFIQDLIDDWSDKERPDILKFIPYTWKISIVIKDFELLVLANQYNWIDCSTGLNDENCKIAICGEHFDLAFDLPFVEFLPPKLMIKIWIQGECLEGAFYLPESSMNRDIIELIQRFSNINDRNESCPEYLAYFGHKRKWKNIVSYSNHWYDCINAPIVAITKQTTNNEISNQIDIETTIPARKGNIKFQDEIQDFDVTILPSDVMTIELEIGPSNIALFGVLFRFLWNIKENYLGESQIFSEMGVNFFDDKYVTKKRSGGGGGDTVTENKKDKSMVEVEIEPRKTFDPRLYRPFEVIVSVTLHEIHGHLVQCLSDPKHYSPLVYVEKLCFELRKTYLETKLQLIISPAVIQVADRIKRIDFPDSLKEGFLTLSSLQFRGHAMFSVKHWNMLGLVDVEVGEIGGRITMDQLMQIIVPLETFLFQIFQLDLDLQSPNPFYKCLHDRHQNECPESDLIANRLCPYPEDVKYRLVRVDFDKIDLFLIESNVTINLSNPSIRLATCNLHVRNEFDGFTLLVSNLMIRQFVSLLSMKDLGRTHEWAEISSISTGTIFLDSAIRSSEIDNYTISQYDFLRKHDTKTKRLWFLWNDQTKCGCVGNCAFFGCNLDGQNFFNKDRQSPMNKNRSSKHSAQFLGQNYNECMGKTLHNHLINLNYGESLLHPENYLLDLHSPLIDETNKALSNTTKSSQSGNRLSTTTTATDTNEKISTDYSNGTSQQKLSSLSSDSPTLVSPTNVGNDQITSTATTTTTTTTSSTPCVLEDDQNSITSFMSAVSDHQSFDMVDLRNQLEKPIIESPLLMLAYSTYLSIYSSEYIDIPSPVQKIKICNYFRMKSPQALHFERLMFEYRNNWKPKFSLKKSGFSESKLIYYNDNNLQTSTSNNKQQQQFKHYQPGIVAEKFDLNRMIKDRSFLSDKEIIFSSLKSPLRVFNPVEQQSTNRSRTATTTATTNIKDDEISSNKPGRSETITTQSTSTMINTNNIDSDNDEVIEHCLIHIEFDQIEIKISTLTFDVMSAVMNSLTEIFSKFHPINLLNHCSYSIIDSIETKNILKKRKPHYIGKLHMKAWQLLKHKQTMKHLNRSISFAGDRNPKLVGGGHHQEIGGGNVLPANILLAKNLELDHRTYLSLNIEINRINISSLQASIVEEIISFSSLDNVKDLTCVLVSNISFDRIQLNMNRQTRQKRNLHVFMEQSSTNTEKALMIRFFTRKPKKVFAEIDMNAFETIDAFVNETQWKFSLKNIQSQLSRLINSPDIISEATLAIIPCLKTKVGFVFAAPSNDDFVQPYLNQANRKPTTTTTKNLRRQNGIETNDETTATILEESQFQHFNSFVMFEFGIENISFTMNKSSYYNCIRIIDNNHRSIISTNSDQLYNHEITPFISKPLNECELKGNILNIWFHFASSSKKSLTSIRNDFDRYDWHLLSSLIPLTIAWISVFDRLSYQFDQMKNQLRFRICSSLACLLTNCRNDYLLQNQKNPQHLVTMIKPLQNNSKQMIRIFSALSKTIQDDPSFLLVNVLRLNFKDSFKTNTEFESYFLRPSIIPNNKELEKSLVLLLFHWKEVLNVPVSNFGQIFFHNQQPSTHSPKMTFSSTKNQILTLLEEKFNLMMNNPVHENDLKNATSMTIQSSTPEPPHHCRTFVKQSLNVSSENESVQINMNDLDTETTKLIYDKHHLPTTTTDTVNQSRDDLELQAEISSNVTRNTFPEYFDSIAKHRLNMLTKRQNRVHFVNVSRFLNNNQLLENELNQNAEIGINIDDCDLLMDDGVGGGGDDGFHQPIIVGNNRYSSQSNYDNDKKDLYWWMVKQQDYLKNVNPNLASTTTTATNMPFDQDPLNETTNQQQQQDQQDQSATRETTTTFDEKKSAKETIRKYGLNCEATQYFENFSKTLGLSDKRNYSQINDAVNNNFRDIRYKNEILYNLMPNFSSTAKYLFKSILQKKSNENDLSFDTVNFLAFNIQIEQITQRINLPLESIVLDRVSIVEQQQEQHPPHQQQPKDPIIFDTRINNCWRTISRMLEQYQKTKSKLFTNQADQFEQFNEDDFYSVYSGLINKPLIVMVNTGVSKMNVIAMLSGLKLESELYNFNFSVSHQECRKKHKTRTQWPNNLAIQNLINTTIDINLDRIAIALFESLQLNVEKSSQLKQQQLVVKLSVEKSNVNLIRKNESDLETDFDIENLDKIIELLNSTNFKTSLDTNHARIMIGNVEIDIPQHPVALHATTIHSISGGHHSSAKTGHRTSHQRKSSSSNLISPLIVDFNFILESVAIKASLLPSLQAKYLLGQVTSSGCTGSKAKFIVDINNHSLCLKTMMESFPSEANASITLPRIHVDGEYKKESSLDKQTTSTTTTTATDTDKMNRTESFSTDGIVFRKGSYLNMVAEISSFEHSLTTDLLNHLLFVQKVFMKEINEVLQKVSRNESDNSGSNNLNDCDRMALAEDSVTTSRILFSLSLKMTGIQITATTPTNSAVRFETGTIDLRVSNRLMNTVDRNFKIFVRVQLDFNVALGQLIRNAIFEEAEPDFQQLAYFKTRICMRNASQNQSVQQHIITDLDTEDDDKEVVLITLNRPLVYIQPLALDKAILVWINYKNAYEYWNEQRASLNNEVLQATQQIFDKVHPFSSSQSLGTVLLQLTVDDFGICLPISTTATISKFSTQSRIYDSDIKDALVLTLESTRISALSRGSLVSKGEFKNLCIRFADDFETMLDDWKPDPTDSSIQNLCIVSEGTYQICSRTITHKKNHQMDQFVKSPPPTSATTTMPGGGEPQPNYLAEAKWILNAKVINDLRQLGASDQTIQQEMERFQKLEAAVFNNFRRGVIKKLKRPSNQQNNKHQQQQQQQSTTTTTTGNDGKIVKNRTYSQSINSYDELNNFITTNDSGQNRNQSFYRIDEELNTLSPTIQSSTISIPNDLNNFNDDNDSIDTNNTVIAAISTTSSSHLEESSSVVDQPSIRNLKDTIINQSIDSKIDANKTIQTSMMNPMMMVVVEPRIDFELDVKIFFNSGKCVLHTKEQRNDIDTNSRNYSANDMAAANHSPTNNNNNNNNNSLTTNRSQRINKSRSYNKLFKGSTYRKDYSQSGIGMNPDFTVFLIPGLDIKLNYSSKNINADEEVMDKEPVQSFRNIKIPQQQQQQQQYHNNWTESNNSLARSVATTTTTANKSTKKAILFAWITLSSIPDEIFISPHLLDFFEEALKPIPLTMSGQNSANATLSSIQSQRFANQINNNNNSSNDEQDGSSQYVYYSSFPVDVIVFFHFQPTIIRLGCLPISRVECLLHLPSIDLVMSSNRSEIDSTILPEMNTDSAAFQQLANKAFKNVQTNTSTSGGNSATSNSGGLSITGCLADFSLYIFHPYGGHKNKTAIGATGSGVGGGGNQSKNHPSYSTNDRKDSLSLQVEFVKINISRSRKLLLNDSLTQSISFSAICDIGTATFKYDVRRLNEILAFPKAWYRKSIWKKVFIGENTLNAIFSDHYDGDDETEDNRVFNIGVLLTINFSKLNVSMNMGNIMGNVNWQTKELMCDGSISIDSNEHRKFRVGLCLNNSTLDAKGGIIGGIVELSDIRTEINVREDRNLEPQHRLYFSLHTIENRIDYMGTSILMVRISDLSASFFDKWNAKIIDCLDTKKPSIHVQASLKWDQMQILMSKSTSPDFMKIISKLEEFFTQQFHSGKRVFDSLHPTTATTTTTTTTAISTTTIAATEKMKKESPVIIVDSKSEPNFWATTTTDDENVSPKKSLKSFHRYWRKSFQLFSSIKTGDALLGGSIEVHAHNISLACFHGINFRSKSWAVFCLKEPSITFETEARLSDDLANVVQKLELVLGNRNDNVKNVRDNNMETMAIVSKISRTVIFPPQFRHLHEWFHYALSPVEINDVNRFPLPSCDNSEFDAFGVPVEALTPSQLKTTSQTDRRTKSTSEFHYKEEMIFAFPSMRFELTTKQQLQTAIVKNSDSELSPKVLFSFRSDFVDHIYVAVDAEAYFFLHNLISSYINETTDAFALNNNQDDKDGQKNDDKEKMKKVDEERSTNNSKSKSGDVDKTTTTTTTTTATTKIFRDHREFICEIWQLEPTVRLHSWASKNIDPYGVDYILQRLGFNQARTTIPKWIQRSTMDMADKIISIVVYQMLKKDWQENVKTKSITDN</sequence>
<feature type="compositionally biased region" description="Low complexity" evidence="1">
    <location>
        <begin position="3310"/>
        <end position="3330"/>
    </location>
</feature>
<feature type="transmembrane region" description="Helical" evidence="2">
    <location>
        <begin position="42"/>
        <end position="69"/>
    </location>
</feature>
<feature type="compositionally biased region" description="Basic residues" evidence="1">
    <location>
        <begin position="2715"/>
        <end position="2728"/>
    </location>
</feature>
<accession>A0ABQ8JDQ0</accession>
<protein>
    <recommendedName>
        <fullName evidence="3">Bridge-like lipid transfer protein family member 1 C-terminal domain-containing protein</fullName>
    </recommendedName>
</protein>
<dbReference type="InterPro" id="IPR033616">
    <property type="entry name" value="BLTP1"/>
</dbReference>
<evidence type="ECO:0000256" key="2">
    <source>
        <dbReference type="SAM" id="Phobius"/>
    </source>
</evidence>
<feature type="transmembrane region" description="Helical" evidence="2">
    <location>
        <begin position="90"/>
        <end position="108"/>
    </location>
</feature>
<feature type="region of interest" description="Disordered" evidence="1">
    <location>
        <begin position="3306"/>
        <end position="3337"/>
    </location>
</feature>
<dbReference type="PANTHER" id="PTHR31640">
    <property type="entry name" value="TRANSMEMBRANE PROTEIN KIAA1109"/>
    <property type="match status" value="1"/>
</dbReference>
<evidence type="ECO:0000313" key="4">
    <source>
        <dbReference type="EMBL" id="KAH9420573.1"/>
    </source>
</evidence>
<gene>
    <name evidence="4" type="ORF">DERP_000999</name>
</gene>
<feature type="region of interest" description="Disordered" evidence="1">
    <location>
        <begin position="3510"/>
        <end position="3544"/>
    </location>
</feature>
<dbReference type="EMBL" id="NJHN03000047">
    <property type="protein sequence ID" value="KAH9420573.1"/>
    <property type="molecule type" value="Genomic_DNA"/>
</dbReference>
<keyword evidence="2" id="KW-0472">Membrane</keyword>
<dbReference type="PANTHER" id="PTHR31640:SF1">
    <property type="entry name" value="BRIDGE-LIKE LIPID TRANSFER PROTEIN FAMILY MEMBER 1"/>
    <property type="match status" value="1"/>
</dbReference>
<feature type="compositionally biased region" description="Low complexity" evidence="1">
    <location>
        <begin position="1201"/>
        <end position="1220"/>
    </location>
</feature>
<dbReference type="Pfam" id="PF20413">
    <property type="entry name" value="BLTP1_N"/>
    <property type="match status" value="1"/>
</dbReference>
<reference evidence="4 5" key="2">
    <citation type="journal article" date="2022" name="Mol. Biol. Evol.">
        <title>Comparative Genomics Reveals Insights into the Divergent Evolution of Astigmatic Mites and Household Pest Adaptations.</title>
        <authorList>
            <person name="Xiong Q."/>
            <person name="Wan A.T."/>
            <person name="Liu X."/>
            <person name="Fung C.S."/>
            <person name="Xiao X."/>
            <person name="Malainual N."/>
            <person name="Hou J."/>
            <person name="Wang L."/>
            <person name="Wang M."/>
            <person name="Yang K.Y."/>
            <person name="Cui Y."/>
            <person name="Leung E.L."/>
            <person name="Nong W."/>
            <person name="Shin S.K."/>
            <person name="Au S.W."/>
            <person name="Jeong K.Y."/>
            <person name="Chew F.T."/>
            <person name="Hui J.H."/>
            <person name="Leung T.F."/>
            <person name="Tungtrongchitr A."/>
            <person name="Zhong N."/>
            <person name="Liu Z."/>
            <person name="Tsui S.K."/>
        </authorList>
    </citation>
    <scope>NUCLEOTIDE SEQUENCE [LARGE SCALE GENOMIC DNA]</scope>
    <source>
        <strain evidence="4">Derp</strain>
    </source>
</reference>
<proteinExistence type="predicted"/>